<dbReference type="EMBL" id="QLLL01000007">
    <property type="protein sequence ID" value="RAJ01623.1"/>
    <property type="molecule type" value="Genomic_DNA"/>
</dbReference>
<evidence type="ECO:0000256" key="1">
    <source>
        <dbReference type="SAM" id="SignalP"/>
    </source>
</evidence>
<evidence type="ECO:0008006" key="4">
    <source>
        <dbReference type="Google" id="ProtNLM"/>
    </source>
</evidence>
<organism evidence="2 3">
    <name type="scientific">Chitinophaga skermanii</name>
    <dbReference type="NCBI Taxonomy" id="331697"/>
    <lineage>
        <taxon>Bacteria</taxon>
        <taxon>Pseudomonadati</taxon>
        <taxon>Bacteroidota</taxon>
        <taxon>Chitinophagia</taxon>
        <taxon>Chitinophagales</taxon>
        <taxon>Chitinophagaceae</taxon>
        <taxon>Chitinophaga</taxon>
    </lineage>
</organism>
<feature type="chain" id="PRO_5016438266" description="GLPGLI family protein" evidence="1">
    <location>
        <begin position="19"/>
        <end position="190"/>
    </location>
</feature>
<dbReference type="Proteomes" id="UP000249547">
    <property type="component" value="Unassembled WGS sequence"/>
</dbReference>
<gene>
    <name evidence="2" type="ORF">LX64_03840</name>
</gene>
<accession>A0A327QEC2</accession>
<keyword evidence="3" id="KW-1185">Reference proteome</keyword>
<sequence length="190" mass="22546">MRSLFVLFIILCSLSTQAQYATSFEGDTVVSKSYIRSLKHKVYLIRAAAFNCQLEQSQLLHSFRIDSLINTEAHELVVKTLSRQLLPIRVQTFKMDKKHVQKLQLRDQYYTLKGNLVYEESWLCNPAGTPTKLTSRQRFLLDEQERQVTFIFERWDENGHWARKVMKYYDEKGAELPPRMYPIDPDEFWD</sequence>
<name>A0A327QEC2_9BACT</name>
<comment type="caution">
    <text evidence="2">The sequence shown here is derived from an EMBL/GenBank/DDBJ whole genome shotgun (WGS) entry which is preliminary data.</text>
</comment>
<feature type="signal peptide" evidence="1">
    <location>
        <begin position="1"/>
        <end position="18"/>
    </location>
</feature>
<evidence type="ECO:0000313" key="3">
    <source>
        <dbReference type="Proteomes" id="UP000249547"/>
    </source>
</evidence>
<protein>
    <recommendedName>
        <fullName evidence="4">GLPGLI family protein</fullName>
    </recommendedName>
</protein>
<evidence type="ECO:0000313" key="2">
    <source>
        <dbReference type="EMBL" id="RAJ01623.1"/>
    </source>
</evidence>
<keyword evidence="1" id="KW-0732">Signal</keyword>
<reference evidence="2 3" key="1">
    <citation type="submission" date="2018-06" db="EMBL/GenBank/DDBJ databases">
        <title>Genomic Encyclopedia of Archaeal and Bacterial Type Strains, Phase II (KMG-II): from individual species to whole genera.</title>
        <authorList>
            <person name="Goeker M."/>
        </authorList>
    </citation>
    <scope>NUCLEOTIDE SEQUENCE [LARGE SCALE GENOMIC DNA]</scope>
    <source>
        <strain evidence="2 3">DSM 23857</strain>
    </source>
</reference>
<proteinExistence type="predicted"/>
<dbReference type="AlphaFoldDB" id="A0A327QEC2"/>